<protein>
    <submittedName>
        <fullName evidence="2">(salmon louse) hypothetical protein</fullName>
    </submittedName>
</protein>
<organism evidence="2 3">
    <name type="scientific">Lepeophtheirus salmonis</name>
    <name type="common">Salmon louse</name>
    <name type="synonym">Caligus salmonis</name>
    <dbReference type="NCBI Taxonomy" id="72036"/>
    <lineage>
        <taxon>Eukaryota</taxon>
        <taxon>Metazoa</taxon>
        <taxon>Ecdysozoa</taxon>
        <taxon>Arthropoda</taxon>
        <taxon>Crustacea</taxon>
        <taxon>Multicrustacea</taxon>
        <taxon>Hexanauplia</taxon>
        <taxon>Copepoda</taxon>
        <taxon>Siphonostomatoida</taxon>
        <taxon>Caligidae</taxon>
        <taxon>Lepeophtheirus</taxon>
    </lineage>
</organism>
<evidence type="ECO:0000313" key="2">
    <source>
        <dbReference type="EMBL" id="CAF2795154.1"/>
    </source>
</evidence>
<feature type="region of interest" description="Disordered" evidence="1">
    <location>
        <begin position="1"/>
        <end position="39"/>
    </location>
</feature>
<reference evidence="2" key="1">
    <citation type="submission" date="2021-02" db="EMBL/GenBank/DDBJ databases">
        <authorList>
            <person name="Bekaert M."/>
        </authorList>
    </citation>
    <scope>NUCLEOTIDE SEQUENCE</scope>
    <source>
        <strain evidence="2">IoA-00</strain>
    </source>
</reference>
<proteinExistence type="predicted"/>
<gene>
    <name evidence="2" type="ORF">LSAA_2327</name>
</gene>
<dbReference type="EMBL" id="HG994589">
    <property type="protein sequence ID" value="CAF2795154.1"/>
    <property type="molecule type" value="Genomic_DNA"/>
</dbReference>
<dbReference type="Proteomes" id="UP000675881">
    <property type="component" value="Chromosome 10"/>
</dbReference>
<dbReference type="AlphaFoldDB" id="A0A7R8CEF9"/>
<evidence type="ECO:0000313" key="3">
    <source>
        <dbReference type="Proteomes" id="UP000675881"/>
    </source>
</evidence>
<keyword evidence="3" id="KW-1185">Reference proteome</keyword>
<sequence>MYARTSIPSERDNENPTSKIVSNSGSEEKKKRRRFTKEEGEDVCEDEYVLPVFKIQKSNLPNGTSKEVEGFLSGIKGELIGTPSNRIHPNILQDEKEVLKELISHQKNRPLIIKVADKGGGIFLADFNNYWESCNEHL</sequence>
<name>A0A7R8CEF9_LEPSM</name>
<evidence type="ECO:0000256" key="1">
    <source>
        <dbReference type="SAM" id="MobiDB-lite"/>
    </source>
</evidence>
<accession>A0A7R8CEF9</accession>
<feature type="compositionally biased region" description="Polar residues" evidence="1">
    <location>
        <begin position="15"/>
        <end position="25"/>
    </location>
</feature>